<dbReference type="Proteomes" id="UP000075583">
    <property type="component" value="Unassembled WGS sequence"/>
</dbReference>
<dbReference type="OrthoDB" id="3078240at2"/>
<gene>
    <name evidence="1" type="ORF">MB14_18035</name>
</gene>
<comment type="caution">
    <text evidence="1">The sequence shown here is derived from an EMBL/GenBank/DDBJ whole genome shotgun (WGS) entry which is preliminary data.</text>
</comment>
<evidence type="ECO:0000313" key="2">
    <source>
        <dbReference type="Proteomes" id="UP000075583"/>
    </source>
</evidence>
<organism evidence="1 2">
    <name type="scientific">Roseivirga ehrenbergii (strain DSM 102268 / JCM 13514 / KCTC 12282 / NCIMB 14502 / KMM 6017)</name>
    <dbReference type="NCBI Taxonomy" id="279360"/>
    <lineage>
        <taxon>Bacteria</taxon>
        <taxon>Pseudomonadati</taxon>
        <taxon>Bacteroidota</taxon>
        <taxon>Cytophagia</taxon>
        <taxon>Cytophagales</taxon>
        <taxon>Roseivirgaceae</taxon>
        <taxon>Roseivirga</taxon>
    </lineage>
</organism>
<protein>
    <submittedName>
        <fullName evidence="1">Uncharacterized protein</fullName>
    </submittedName>
</protein>
<keyword evidence="2" id="KW-1185">Reference proteome</keyword>
<dbReference type="AlphaFoldDB" id="A0A150XIU9"/>
<dbReference type="EMBL" id="LQZQ01000009">
    <property type="protein sequence ID" value="KYG78630.1"/>
    <property type="molecule type" value="Genomic_DNA"/>
</dbReference>
<accession>A0A150XIU9</accession>
<sequence length="246" mass="28077">MWEVKSISTEKRTLNFESSGQDVHVGTSIYANNELLFNQAESIQDHGDGEHVFQSIICDHCGFSHCESGNWIALRRIGDVHLILPVFDWIIEEEDSLKNEYLPPKYISSQGAGIIDSSSFDKLKELITPFKEIHEVKELTGKELATLYKYETPTRLFGDLPEIGQIKKDQIIGCSEGEVSLYLKLIDEKIYQIEKCSTVQLVKMDDNYRFVSFFLDDLGSTEWKAATIDSEGNIELLIDNWRVISN</sequence>
<name>A0A150XIU9_ROSEK</name>
<reference evidence="1" key="1">
    <citation type="submission" date="2016-01" db="EMBL/GenBank/DDBJ databases">
        <title>Genome sequencing of Roseivirga ehrenbergii KMM 6017.</title>
        <authorList>
            <person name="Selvaratnam C."/>
            <person name="Thevarajoo S."/>
            <person name="Goh K.M."/>
            <person name="Ee R."/>
            <person name="Chan K.-G."/>
            <person name="Chong C.S."/>
        </authorList>
    </citation>
    <scope>NUCLEOTIDE SEQUENCE [LARGE SCALE GENOMIC DNA]</scope>
    <source>
        <strain evidence="1">KMM 6017</strain>
    </source>
</reference>
<dbReference type="STRING" id="279360.MB14_18035"/>
<dbReference type="RefSeq" id="WP_062591034.1">
    <property type="nucleotide sequence ID" value="NZ_LQZQ01000009.1"/>
</dbReference>
<proteinExistence type="predicted"/>
<evidence type="ECO:0000313" key="1">
    <source>
        <dbReference type="EMBL" id="KYG78630.1"/>
    </source>
</evidence>